<sequence length="229" mass="24542">MRGIVLFILAALIGAANAKFSLAIRLESLTVDGTLLNENPCSAFSALGFKCSPRPKICIELLPLVTKGFADCYSGSYIDLGVSSNTDEIKYDAPGTYSGWQNPSVYSLNSDYQGFQVKLVVYNAEGVYYNLIDEQSFNFTEQSATNATVDGGKISSFTLSYTLSNSPEPSGEPTPPGGNPTSGSVTDGNNSPSTDKTENPSTIEPSKEPTTNTPSTQNPTSKGFWFEEY</sequence>
<dbReference type="WBParaSite" id="Pan_g21842.t1">
    <property type="protein sequence ID" value="Pan_g21842.t1"/>
    <property type="gene ID" value="Pan_g21842"/>
</dbReference>
<name>A0A7E4VKD9_PANRE</name>
<proteinExistence type="predicted"/>
<keyword evidence="3" id="KW-1185">Reference proteome</keyword>
<keyword evidence="2" id="KW-0732">Signal</keyword>
<evidence type="ECO:0000313" key="4">
    <source>
        <dbReference type="WBParaSite" id="Pan_g21842.t1"/>
    </source>
</evidence>
<evidence type="ECO:0000313" key="3">
    <source>
        <dbReference type="Proteomes" id="UP000492821"/>
    </source>
</evidence>
<feature type="chain" id="PRO_5028955744" evidence="2">
    <location>
        <begin position="19"/>
        <end position="229"/>
    </location>
</feature>
<protein>
    <submittedName>
        <fullName evidence="4">CUB domain-containing protein</fullName>
    </submittedName>
</protein>
<accession>A0A7E4VKD9</accession>
<evidence type="ECO:0000256" key="2">
    <source>
        <dbReference type="SAM" id="SignalP"/>
    </source>
</evidence>
<dbReference type="AlphaFoldDB" id="A0A7E4VKD9"/>
<feature type="compositionally biased region" description="Low complexity" evidence="1">
    <location>
        <begin position="209"/>
        <end position="221"/>
    </location>
</feature>
<reference evidence="4" key="2">
    <citation type="submission" date="2020-10" db="UniProtKB">
        <authorList>
            <consortium name="WormBaseParasite"/>
        </authorList>
    </citation>
    <scope>IDENTIFICATION</scope>
</reference>
<organism evidence="3 4">
    <name type="scientific">Panagrellus redivivus</name>
    <name type="common">Microworm</name>
    <dbReference type="NCBI Taxonomy" id="6233"/>
    <lineage>
        <taxon>Eukaryota</taxon>
        <taxon>Metazoa</taxon>
        <taxon>Ecdysozoa</taxon>
        <taxon>Nematoda</taxon>
        <taxon>Chromadorea</taxon>
        <taxon>Rhabditida</taxon>
        <taxon>Tylenchina</taxon>
        <taxon>Panagrolaimomorpha</taxon>
        <taxon>Panagrolaimoidea</taxon>
        <taxon>Panagrolaimidae</taxon>
        <taxon>Panagrellus</taxon>
    </lineage>
</organism>
<evidence type="ECO:0000256" key="1">
    <source>
        <dbReference type="SAM" id="MobiDB-lite"/>
    </source>
</evidence>
<feature type="region of interest" description="Disordered" evidence="1">
    <location>
        <begin position="160"/>
        <end position="229"/>
    </location>
</feature>
<feature type="compositionally biased region" description="Polar residues" evidence="1">
    <location>
        <begin position="185"/>
        <end position="204"/>
    </location>
</feature>
<reference evidence="3" key="1">
    <citation type="journal article" date="2013" name="Genetics">
        <title>The draft genome and transcriptome of Panagrellus redivivus are shaped by the harsh demands of a free-living lifestyle.</title>
        <authorList>
            <person name="Srinivasan J."/>
            <person name="Dillman A.R."/>
            <person name="Macchietto M.G."/>
            <person name="Heikkinen L."/>
            <person name="Lakso M."/>
            <person name="Fracchia K.M."/>
            <person name="Antoshechkin I."/>
            <person name="Mortazavi A."/>
            <person name="Wong G."/>
            <person name="Sternberg P.W."/>
        </authorList>
    </citation>
    <scope>NUCLEOTIDE SEQUENCE [LARGE SCALE GENOMIC DNA]</scope>
    <source>
        <strain evidence="3">MT8872</strain>
    </source>
</reference>
<dbReference type="Proteomes" id="UP000492821">
    <property type="component" value="Unassembled WGS sequence"/>
</dbReference>
<feature type="signal peptide" evidence="2">
    <location>
        <begin position="1"/>
        <end position="18"/>
    </location>
</feature>